<evidence type="ECO:0000313" key="4">
    <source>
        <dbReference type="Proteomes" id="UP000037716"/>
    </source>
</evidence>
<keyword evidence="1" id="KW-0472">Membrane</keyword>
<reference evidence="2 4" key="1">
    <citation type="submission" date="2015-07" db="EMBL/GenBank/DDBJ databases">
        <title>Genome of Polaribacter dokdonenesis DSW-5, isolated from seawater off Dokdo in Korea.</title>
        <authorList>
            <person name="Yoon K."/>
            <person name="Song J.Y."/>
            <person name="Kim J.F."/>
        </authorList>
    </citation>
    <scope>NUCLEOTIDE SEQUENCE [LARGE SCALE GENOMIC DNA]</scope>
    <source>
        <strain evidence="2 4">DSW-5</strain>
    </source>
</reference>
<comment type="caution">
    <text evidence="2">The sequence shown here is derived from an EMBL/GenBank/DDBJ whole genome shotgun (WGS) entry which is preliminary data.</text>
</comment>
<sequence>MLDFSEFSGLVLFMFIFTAGFWLLIFLLTFVVPYWIGGTIWENFKLKRDAKKAAEGK</sequence>
<keyword evidence="1" id="KW-0812">Transmembrane</keyword>
<dbReference type="Proteomes" id="UP000037716">
    <property type="component" value="Unassembled WGS sequence"/>
</dbReference>
<evidence type="ECO:0000256" key="1">
    <source>
        <dbReference type="SAM" id="Phobius"/>
    </source>
</evidence>
<evidence type="ECO:0000313" key="3">
    <source>
        <dbReference type="EMBL" id="SEE52069.1"/>
    </source>
</evidence>
<organism evidence="2 4">
    <name type="scientific">Polaribacter dokdonensis DSW-5</name>
    <dbReference type="NCBI Taxonomy" id="1300348"/>
    <lineage>
        <taxon>Bacteria</taxon>
        <taxon>Pseudomonadati</taxon>
        <taxon>Bacteroidota</taxon>
        <taxon>Flavobacteriia</taxon>
        <taxon>Flavobacteriales</taxon>
        <taxon>Flavobacteriaceae</taxon>
    </lineage>
</organism>
<feature type="transmembrane region" description="Helical" evidence="1">
    <location>
        <begin position="12"/>
        <end position="36"/>
    </location>
</feature>
<dbReference type="Proteomes" id="UP000183071">
    <property type="component" value="Unassembled WGS sequence"/>
</dbReference>
<keyword evidence="1" id="KW-1133">Transmembrane helix</keyword>
<name>A0A0M9CHQ9_9FLAO</name>
<dbReference type="STRING" id="1300348.I602_2332"/>
<proteinExistence type="predicted"/>
<keyword evidence="5" id="KW-1185">Reference proteome</keyword>
<reference evidence="3 5" key="2">
    <citation type="submission" date="2016-10" db="EMBL/GenBank/DDBJ databases">
        <authorList>
            <person name="Varghese N."/>
            <person name="Submissions S."/>
        </authorList>
    </citation>
    <scope>NUCLEOTIDE SEQUENCE [LARGE SCALE GENOMIC DNA]</scope>
    <source>
        <strain evidence="3 5">DSW-5</strain>
    </source>
</reference>
<gene>
    <name evidence="2" type="ORF">I602_2332</name>
    <name evidence="3" type="ORF">SAMN05444353_2107</name>
</gene>
<dbReference type="EMBL" id="FNUE01000002">
    <property type="protein sequence ID" value="SEE52069.1"/>
    <property type="molecule type" value="Genomic_DNA"/>
</dbReference>
<dbReference type="AlphaFoldDB" id="A0A0M9CHQ9"/>
<dbReference type="EMBL" id="LGBR01000001">
    <property type="protein sequence ID" value="KOY52772.1"/>
    <property type="molecule type" value="Genomic_DNA"/>
</dbReference>
<evidence type="ECO:0000313" key="2">
    <source>
        <dbReference type="EMBL" id="KOY52772.1"/>
    </source>
</evidence>
<protein>
    <submittedName>
        <fullName evidence="2">Fumarate hydratase</fullName>
    </submittedName>
</protein>
<accession>A0A0M9CHQ9</accession>
<dbReference type="PATRIC" id="fig|1300348.6.peg.2333"/>
<dbReference type="RefSeq" id="WP_015480316.1">
    <property type="nucleotide sequence ID" value="NZ_FNUE01000002.1"/>
</dbReference>
<evidence type="ECO:0000313" key="5">
    <source>
        <dbReference type="Proteomes" id="UP000183071"/>
    </source>
</evidence>